<keyword evidence="1" id="KW-0812">Transmembrane</keyword>
<gene>
    <name evidence="2" type="ORF">SAMN05421508_110128</name>
</gene>
<dbReference type="Gene3D" id="3.30.70.1440">
    <property type="entry name" value="Multidrug efflux transporter AcrB pore domain"/>
    <property type="match status" value="1"/>
</dbReference>
<proteinExistence type="predicted"/>
<feature type="transmembrane region" description="Helical" evidence="1">
    <location>
        <begin position="851"/>
        <end position="869"/>
    </location>
</feature>
<organism evidence="2 3">
    <name type="scientific">Caenispirillum bisanense</name>
    <dbReference type="NCBI Taxonomy" id="414052"/>
    <lineage>
        <taxon>Bacteria</taxon>
        <taxon>Pseudomonadati</taxon>
        <taxon>Pseudomonadota</taxon>
        <taxon>Alphaproteobacteria</taxon>
        <taxon>Rhodospirillales</taxon>
        <taxon>Novispirillaceae</taxon>
        <taxon>Caenispirillum</taxon>
    </lineage>
</organism>
<feature type="transmembrane region" description="Helical" evidence="1">
    <location>
        <begin position="12"/>
        <end position="34"/>
    </location>
</feature>
<dbReference type="Gene3D" id="3.30.2090.10">
    <property type="entry name" value="Multidrug efflux transporter AcrB TolC docking domain, DN and DC subdomains"/>
    <property type="match status" value="2"/>
</dbReference>
<dbReference type="SUPFAM" id="SSF82693">
    <property type="entry name" value="Multidrug efflux transporter AcrB pore domain, PN1, PN2, PC1 and PC2 subdomains"/>
    <property type="match status" value="3"/>
</dbReference>
<feature type="transmembrane region" description="Helical" evidence="1">
    <location>
        <begin position="979"/>
        <end position="1000"/>
    </location>
</feature>
<feature type="transmembrane region" description="Helical" evidence="1">
    <location>
        <begin position="946"/>
        <end position="967"/>
    </location>
</feature>
<dbReference type="OrthoDB" id="9806532at2"/>
<dbReference type="SUPFAM" id="SSF82866">
    <property type="entry name" value="Multidrug efflux transporter AcrB transmembrane domain"/>
    <property type="match status" value="2"/>
</dbReference>
<feature type="transmembrane region" description="Helical" evidence="1">
    <location>
        <begin position="428"/>
        <end position="451"/>
    </location>
</feature>
<dbReference type="Gene3D" id="3.30.70.1320">
    <property type="entry name" value="Multidrug efflux transporter AcrB pore domain like"/>
    <property type="match status" value="1"/>
</dbReference>
<dbReference type="GO" id="GO:0005886">
    <property type="term" value="C:plasma membrane"/>
    <property type="evidence" value="ECO:0007669"/>
    <property type="project" value="TreeGrafter"/>
</dbReference>
<keyword evidence="1" id="KW-1133">Transmembrane helix</keyword>
<feature type="transmembrane region" description="Helical" evidence="1">
    <location>
        <begin position="876"/>
        <end position="898"/>
    </location>
</feature>
<feature type="transmembrane region" description="Helical" evidence="1">
    <location>
        <begin position="360"/>
        <end position="380"/>
    </location>
</feature>
<dbReference type="PANTHER" id="PTHR32063:SF14">
    <property type="entry name" value="BLL4319 PROTEIN"/>
    <property type="match status" value="1"/>
</dbReference>
<dbReference type="Proteomes" id="UP000219621">
    <property type="component" value="Unassembled WGS sequence"/>
</dbReference>
<evidence type="ECO:0000313" key="2">
    <source>
        <dbReference type="EMBL" id="SOD99942.1"/>
    </source>
</evidence>
<dbReference type="Gene3D" id="1.20.1640.10">
    <property type="entry name" value="Multidrug efflux transporter AcrB transmembrane domain"/>
    <property type="match status" value="2"/>
</dbReference>
<dbReference type="InterPro" id="IPR027463">
    <property type="entry name" value="AcrB_DN_DC_subdom"/>
</dbReference>
<keyword evidence="3" id="KW-1185">Reference proteome</keyword>
<evidence type="ECO:0000256" key="1">
    <source>
        <dbReference type="SAM" id="Phobius"/>
    </source>
</evidence>
<feature type="transmembrane region" description="Helical" evidence="1">
    <location>
        <begin position="463"/>
        <end position="486"/>
    </location>
</feature>
<dbReference type="Pfam" id="PF00873">
    <property type="entry name" value="ACR_tran"/>
    <property type="match status" value="1"/>
</dbReference>
<dbReference type="Gene3D" id="3.30.70.1430">
    <property type="entry name" value="Multidrug efflux transporter AcrB pore domain"/>
    <property type="match status" value="2"/>
</dbReference>
<feature type="transmembrane region" description="Helical" evidence="1">
    <location>
        <begin position="517"/>
        <end position="543"/>
    </location>
</feature>
<name>A0A286GWT0_9PROT</name>
<dbReference type="AlphaFoldDB" id="A0A286GWT0"/>
<protein>
    <submittedName>
        <fullName evidence="2">Multidrug efflux pump</fullName>
    </submittedName>
</protein>
<keyword evidence="1" id="KW-0472">Membrane</keyword>
<dbReference type="InterPro" id="IPR001036">
    <property type="entry name" value="Acrflvin-R"/>
</dbReference>
<sequence>MVISSLSVKRPIFASVVNLLILVFGLFALGQLSVREAPDINPPVVTVTTTYTGAAAEVVESRVTKVVEDTLSGIAGVDTITSFSSEGRSRVVVEFSLDRDIDAAANDVRDRVNRAMGDLPDDIDTPRIAKADENADEVMWLTLRSDVLDPLSLTDLAERLVVDRLTAVDGVAQINIGGEQRYALRIWLDRQAMAARQVTVTDVETALRRENLELPGGRIEGSDQTLAVRTVRGYKTPEDFAALPVRTTQTGDLIRLGDLARIEVAAENPYRYFRANGQQAVGLGIIAQADANVLEVAAGVKQAVAQILDDLPKDMSVGVSYDSSVFVQAALDGVLETLVIAVVLVTAVIYLFLGSGRMTFIAATAIPVSLIGGLLAMWVMGFSINVLTLLAFVLAAGLVVDDAIVVVESIWRRFEHGERAEAAADGGARVVGMAVIATSLVLVAVFAPLALQQGDVGRLFAEFALTMAATVVISTLVALTLVPALAGKMLGSDHKPNALIRFIDRLLDGLERGYRRLLGLFLASRLPVIAVLVASTAAAVFLYRALPHELSPREDRGGFFVVVNAPEGASYDYALSYVEALQEALQPHVESGEISQALTAIFGGAEQRIRGIVALSDWEERERGIDPIVDDIRKDLRELPGVTSFVRARSGVISGGGGNRLQVVIGGPTYEDLARWRDRMMARIEENPGLSNPDADYDERRPQIEVTIDQARAAELGVTAEDISRTLQTALGSRTVGTFVDRGEEYNVILQAQETDRRAPADIGGLYVRSARAGELVPLTGLVTLQEVAAASEYNRYNRMRAVTVSASLEPGYTLGQAVDWVRQVAAEDLPADARISFTGQAQELVEAEEAGILTFVLALAVVFLVLAAQFESLRLPGLIMMTVPLAMTGALFGLWVTGQSVNIYSQIGIVMLVGLAAKNGILLVEYANQLAEAGARRADAAVEAAVARLRPVLMTAISTAAGAVPLMLGEGAGFETRYVLGVVILSGICFATVLTLFVVPSLYRWAARKTSADTAPETETAPAE</sequence>
<dbReference type="EMBL" id="OCNJ01000010">
    <property type="protein sequence ID" value="SOD99942.1"/>
    <property type="molecule type" value="Genomic_DNA"/>
</dbReference>
<accession>A0A286GWT0</accession>
<evidence type="ECO:0000313" key="3">
    <source>
        <dbReference type="Proteomes" id="UP000219621"/>
    </source>
</evidence>
<reference evidence="2 3" key="1">
    <citation type="submission" date="2017-09" db="EMBL/GenBank/DDBJ databases">
        <authorList>
            <person name="Ehlers B."/>
            <person name="Leendertz F.H."/>
        </authorList>
    </citation>
    <scope>NUCLEOTIDE SEQUENCE [LARGE SCALE GENOMIC DNA]</scope>
    <source>
        <strain evidence="2 3">USBA 140</strain>
    </source>
</reference>
<dbReference type="PRINTS" id="PR00702">
    <property type="entry name" value="ACRIFLAVINRP"/>
</dbReference>
<feature type="transmembrane region" description="Helical" evidence="1">
    <location>
        <begin position="386"/>
        <end position="407"/>
    </location>
</feature>
<dbReference type="PANTHER" id="PTHR32063">
    <property type="match status" value="1"/>
</dbReference>
<dbReference type="RefSeq" id="WP_097280960.1">
    <property type="nucleotide sequence ID" value="NZ_OCNJ01000010.1"/>
</dbReference>
<feature type="transmembrane region" description="Helical" evidence="1">
    <location>
        <begin position="904"/>
        <end position="925"/>
    </location>
</feature>
<dbReference type="SUPFAM" id="SSF82714">
    <property type="entry name" value="Multidrug efflux transporter AcrB TolC docking domain, DN and DC subdomains"/>
    <property type="match status" value="2"/>
</dbReference>
<feature type="transmembrane region" description="Helical" evidence="1">
    <location>
        <begin position="333"/>
        <end position="353"/>
    </location>
</feature>
<dbReference type="GO" id="GO:0042910">
    <property type="term" value="F:xenobiotic transmembrane transporter activity"/>
    <property type="evidence" value="ECO:0007669"/>
    <property type="project" value="TreeGrafter"/>
</dbReference>